<dbReference type="InterPro" id="IPR006901">
    <property type="entry name" value="TrmK"/>
</dbReference>
<protein>
    <submittedName>
        <fullName evidence="1">tRNA (Adenine(22)-N(1))-methyltransferase TrmK</fullName>
    </submittedName>
</protein>
<sequence>MDAHHLSKRLLNVAKLVPKGARLADIGSDHAYLPAYLALKGQIEFAVAGEVVKGPFQNAQQVVRAQGLNEQIAVRLADGLAAIEASDQIDTITICGMGGTLICDILEKGKDKLVKHPFLILQPNVGEKNVRNWLDTNGYTLVNEMIMEEDGHIYEIIAAKYTATKPVLTDKEAIFGPYLLNERTNAFVKKWQKEIAKSETVLAQLTKAKDVPVAKKQALEAKIEQIEGVLNGKS</sequence>
<organism evidence="1 2">
    <name type="scientific">Ligilactobacillus faecis</name>
    <dbReference type="NCBI Taxonomy" id="762833"/>
    <lineage>
        <taxon>Bacteria</taxon>
        <taxon>Bacillati</taxon>
        <taxon>Bacillota</taxon>
        <taxon>Bacilli</taxon>
        <taxon>Lactobacillales</taxon>
        <taxon>Lactobacillaceae</taxon>
        <taxon>Ligilactobacillus</taxon>
    </lineage>
</organism>
<dbReference type="Proteomes" id="UP001565236">
    <property type="component" value="Unassembled WGS sequence"/>
</dbReference>
<evidence type="ECO:0000313" key="1">
    <source>
        <dbReference type="EMBL" id="MEY8662785.1"/>
    </source>
</evidence>
<dbReference type="PANTHER" id="PTHR38451:SF1">
    <property type="entry name" value="TRNA (ADENINE(22)-N(1))-METHYLTRANSFERASE"/>
    <property type="match status" value="1"/>
</dbReference>
<dbReference type="RefSeq" id="WP_369942597.1">
    <property type="nucleotide sequence ID" value="NZ_JBCLUF010000028.1"/>
</dbReference>
<dbReference type="InterPro" id="IPR029063">
    <property type="entry name" value="SAM-dependent_MTases_sf"/>
</dbReference>
<accession>A0ABV4DQQ0</accession>
<comment type="caution">
    <text evidence="1">The sequence shown here is derived from an EMBL/GenBank/DDBJ whole genome shotgun (WGS) entry which is preliminary data.</text>
</comment>
<keyword evidence="2" id="KW-1185">Reference proteome</keyword>
<dbReference type="Pfam" id="PF04816">
    <property type="entry name" value="TrmK"/>
    <property type="match status" value="1"/>
</dbReference>
<gene>
    <name evidence="1" type="ORF">AALT52_07785</name>
</gene>
<dbReference type="Gene3D" id="3.40.50.150">
    <property type="entry name" value="Vaccinia Virus protein VP39"/>
    <property type="match status" value="1"/>
</dbReference>
<dbReference type="PIRSF" id="PIRSF018637">
    <property type="entry name" value="TrmK"/>
    <property type="match status" value="1"/>
</dbReference>
<dbReference type="EMBL" id="JBCLUF010000028">
    <property type="protein sequence ID" value="MEY8662785.1"/>
    <property type="molecule type" value="Genomic_DNA"/>
</dbReference>
<dbReference type="PANTHER" id="PTHR38451">
    <property type="entry name" value="TRNA (ADENINE(22)-N(1))-METHYLTRANSFERASE"/>
    <property type="match status" value="1"/>
</dbReference>
<name>A0ABV4DQQ0_9LACO</name>
<dbReference type="SUPFAM" id="SSF53335">
    <property type="entry name" value="S-adenosyl-L-methionine-dependent methyltransferases"/>
    <property type="match status" value="1"/>
</dbReference>
<dbReference type="Gene3D" id="1.10.287.1890">
    <property type="match status" value="1"/>
</dbReference>
<proteinExistence type="predicted"/>
<reference evidence="1 2" key="1">
    <citation type="submission" date="2024-03" db="EMBL/GenBank/DDBJ databases">
        <title>Mouse gut bacterial collection (mGBC) of GemPharmatech.</title>
        <authorList>
            <person name="He Y."/>
            <person name="Dong L."/>
            <person name="Wu D."/>
            <person name="Gao X."/>
            <person name="Lin Z."/>
        </authorList>
    </citation>
    <scope>NUCLEOTIDE SEQUENCE [LARGE SCALE GENOMIC DNA]</scope>
    <source>
        <strain evidence="1 2">15-30</strain>
    </source>
</reference>
<evidence type="ECO:0000313" key="2">
    <source>
        <dbReference type="Proteomes" id="UP001565236"/>
    </source>
</evidence>